<organism evidence="4">
    <name type="scientific">Hymenolepis diminuta</name>
    <name type="common">Rat tapeworm</name>
    <dbReference type="NCBI Taxonomy" id="6216"/>
    <lineage>
        <taxon>Eukaryota</taxon>
        <taxon>Metazoa</taxon>
        <taxon>Spiralia</taxon>
        <taxon>Lophotrochozoa</taxon>
        <taxon>Platyhelminthes</taxon>
        <taxon>Cestoda</taxon>
        <taxon>Eucestoda</taxon>
        <taxon>Cyclophyllidea</taxon>
        <taxon>Hymenolepididae</taxon>
        <taxon>Hymenolepis</taxon>
    </lineage>
</organism>
<evidence type="ECO:0000313" key="3">
    <source>
        <dbReference type="Proteomes" id="UP000274504"/>
    </source>
</evidence>
<evidence type="ECO:0000313" key="4">
    <source>
        <dbReference type="WBParaSite" id="HDID_0000321501-mRNA-1"/>
    </source>
</evidence>
<evidence type="ECO:0000259" key="1">
    <source>
        <dbReference type="Pfam" id="PF00582"/>
    </source>
</evidence>
<sequence length="262" mass="29337">MKPAQPEERQCNSQLGRKIIIPVDNSDNVHDAFDWFFKYGYRKTDHIIFTHVVQPTFAHEVINLEGSLYNPKEEVKLNFDEAHKIEATYKKLANEAHVNFSTKCLAECDIGEAILELADKEKANLIVVGYSGVHHTPLGEVAHYLVVESKIPPTFLQDSISFVNPANIPNEEVKVNFDEAKYKKIAEKALVNCRITTPSSGDAGETIILLAALESANMMMLGCTRTHLTSFFEVTHYLVKESKIPVLVVPPEVKTKSPVKTT</sequence>
<dbReference type="CDD" id="cd23659">
    <property type="entry name" value="USP_At3g01520-like"/>
    <property type="match status" value="1"/>
</dbReference>
<feature type="domain" description="UspA" evidence="1">
    <location>
        <begin position="17"/>
        <end position="152"/>
    </location>
</feature>
<feature type="domain" description="UspA" evidence="1">
    <location>
        <begin position="182"/>
        <end position="250"/>
    </location>
</feature>
<protein>
    <submittedName>
        <fullName evidence="4">Usp domain-containing protein</fullName>
    </submittedName>
</protein>
<dbReference type="OrthoDB" id="843225at2759"/>
<dbReference type="SUPFAM" id="SSF52402">
    <property type="entry name" value="Adenine nucleotide alpha hydrolases-like"/>
    <property type="match status" value="2"/>
</dbReference>
<dbReference type="Gene3D" id="3.40.50.620">
    <property type="entry name" value="HUPs"/>
    <property type="match status" value="2"/>
</dbReference>
<dbReference type="InterPro" id="IPR014729">
    <property type="entry name" value="Rossmann-like_a/b/a_fold"/>
</dbReference>
<gene>
    <name evidence="2" type="ORF">HDID_LOCUS3213</name>
</gene>
<accession>A0A0R3SEL1</accession>
<dbReference type="PANTHER" id="PTHR46989">
    <property type="entry name" value="USP DOMAIN-CONTAINING PROTEIN"/>
    <property type="match status" value="1"/>
</dbReference>
<dbReference type="PANTHER" id="PTHR46989:SF3">
    <property type="entry name" value="USPA DOMAIN-CONTAINING PROTEIN"/>
    <property type="match status" value="1"/>
</dbReference>
<evidence type="ECO:0000313" key="2">
    <source>
        <dbReference type="EMBL" id="VDL28875.1"/>
    </source>
</evidence>
<dbReference type="WBParaSite" id="HDID_0000321501-mRNA-1">
    <property type="protein sequence ID" value="HDID_0000321501-mRNA-1"/>
    <property type="gene ID" value="HDID_0000321501"/>
</dbReference>
<name>A0A0R3SEL1_HYMDI</name>
<reference evidence="4" key="1">
    <citation type="submission" date="2017-02" db="UniProtKB">
        <authorList>
            <consortium name="WormBaseParasite"/>
        </authorList>
    </citation>
    <scope>IDENTIFICATION</scope>
</reference>
<dbReference type="EMBL" id="UYSG01000927">
    <property type="protein sequence ID" value="VDL28875.1"/>
    <property type="molecule type" value="Genomic_DNA"/>
</dbReference>
<reference evidence="2 3" key="2">
    <citation type="submission" date="2018-11" db="EMBL/GenBank/DDBJ databases">
        <authorList>
            <consortium name="Pathogen Informatics"/>
        </authorList>
    </citation>
    <scope>NUCLEOTIDE SEQUENCE [LARGE SCALE GENOMIC DNA]</scope>
</reference>
<proteinExistence type="predicted"/>
<dbReference type="Proteomes" id="UP000274504">
    <property type="component" value="Unassembled WGS sequence"/>
</dbReference>
<dbReference type="InterPro" id="IPR006016">
    <property type="entry name" value="UspA"/>
</dbReference>
<dbReference type="AlphaFoldDB" id="A0A0R3SEL1"/>
<dbReference type="Pfam" id="PF00582">
    <property type="entry name" value="Usp"/>
    <property type="match status" value="2"/>
</dbReference>